<dbReference type="InterPro" id="IPR000836">
    <property type="entry name" value="PRTase_dom"/>
</dbReference>
<feature type="domain" description="Phosphoribosyltransferase" evidence="3">
    <location>
        <begin position="18"/>
        <end position="150"/>
    </location>
</feature>
<dbReference type="CDD" id="cd06223">
    <property type="entry name" value="PRTases_typeI"/>
    <property type="match status" value="1"/>
</dbReference>
<dbReference type="SUPFAM" id="SSF53271">
    <property type="entry name" value="PRTase-like"/>
    <property type="match status" value="1"/>
</dbReference>
<dbReference type="PANTHER" id="PTHR43363:SF1">
    <property type="entry name" value="HYPOXANTHINE-GUANINE PHOSPHORIBOSYLTRANSFERASE"/>
    <property type="match status" value="1"/>
</dbReference>
<sequence length="194" mass="22047">MDKHFITANELLLDSFKLGEQIYQRGFRPHFIVGVWRGGSPVGIAVQEYLECVGVPTDHIAIRTSSYYGIDKQSKDIRVHGLDYIVKNVDADQELLIVDDVFDSGRSIQAIISEIKRKSRRNTPNTIKIACPWYKPSRNVTDLKPDFYVHATDRWLVFPHELCGLTPQEILQGKGSEIADTIARATDTKQFKDV</sequence>
<evidence type="ECO:0000313" key="4">
    <source>
        <dbReference type="EMBL" id="OZY83689.1"/>
    </source>
</evidence>
<dbReference type="Pfam" id="PF00156">
    <property type="entry name" value="Pribosyltran"/>
    <property type="match status" value="1"/>
</dbReference>
<dbReference type="RefSeq" id="WP_078045063.1">
    <property type="nucleotide sequence ID" value="NZ_NHNI01000004.1"/>
</dbReference>
<dbReference type="AlphaFoldDB" id="A0A266Q2U6"/>
<comment type="caution">
    <text evidence="4">The sequence shown here is derived from an EMBL/GenBank/DDBJ whole genome shotgun (WGS) entry which is preliminary data.</text>
</comment>
<reference evidence="5" key="1">
    <citation type="submission" date="2017-05" db="EMBL/GenBank/DDBJ databases">
        <authorList>
            <person name="Barney B.M."/>
        </authorList>
    </citation>
    <scope>NUCLEOTIDE SEQUENCE [LARGE SCALE GENOMIC DNA]</scope>
    <source>
        <strain evidence="5">PSBB022</strain>
    </source>
</reference>
<accession>A0A266Q2U6</accession>
<dbReference type="PANTHER" id="PTHR43363">
    <property type="entry name" value="HYPOXANTHINE PHOSPHORIBOSYLTRANSFERASE"/>
    <property type="match status" value="1"/>
</dbReference>
<dbReference type="Gene3D" id="3.40.50.2020">
    <property type="match status" value="1"/>
</dbReference>
<dbReference type="GO" id="GO:0016757">
    <property type="term" value="F:glycosyltransferase activity"/>
    <property type="evidence" value="ECO:0007669"/>
    <property type="project" value="UniProtKB-KW"/>
</dbReference>
<protein>
    <submittedName>
        <fullName evidence="4">Hypoxanthine phosphoribosyltransferase</fullName>
    </submittedName>
</protein>
<dbReference type="EMBL" id="NHNI01000004">
    <property type="protein sequence ID" value="OZY83689.1"/>
    <property type="molecule type" value="Genomic_DNA"/>
</dbReference>
<evidence type="ECO:0000256" key="2">
    <source>
        <dbReference type="ARBA" id="ARBA00022679"/>
    </source>
</evidence>
<organism evidence="4 5">
    <name type="scientific">Cellvibrio mixtus</name>
    <dbReference type="NCBI Taxonomy" id="39650"/>
    <lineage>
        <taxon>Bacteria</taxon>
        <taxon>Pseudomonadati</taxon>
        <taxon>Pseudomonadota</taxon>
        <taxon>Gammaproteobacteria</taxon>
        <taxon>Cellvibrionales</taxon>
        <taxon>Cellvibrionaceae</taxon>
        <taxon>Cellvibrio</taxon>
    </lineage>
</organism>
<keyword evidence="1 4" id="KW-0328">Glycosyltransferase</keyword>
<evidence type="ECO:0000259" key="3">
    <source>
        <dbReference type="Pfam" id="PF00156"/>
    </source>
</evidence>
<evidence type="ECO:0000313" key="5">
    <source>
        <dbReference type="Proteomes" id="UP000216101"/>
    </source>
</evidence>
<evidence type="ECO:0000256" key="1">
    <source>
        <dbReference type="ARBA" id="ARBA00022676"/>
    </source>
</evidence>
<dbReference type="InterPro" id="IPR029057">
    <property type="entry name" value="PRTase-like"/>
</dbReference>
<name>A0A266Q2U6_9GAMM</name>
<proteinExistence type="predicted"/>
<keyword evidence="2 4" id="KW-0808">Transferase</keyword>
<dbReference type="Proteomes" id="UP000216101">
    <property type="component" value="Unassembled WGS sequence"/>
</dbReference>
<keyword evidence="5" id="KW-1185">Reference proteome</keyword>
<gene>
    <name evidence="4" type="ORF">CBP51_20050</name>
</gene>